<evidence type="ECO:0000313" key="2">
    <source>
        <dbReference type="EMBL" id="MDC8012816.1"/>
    </source>
</evidence>
<dbReference type="EMBL" id="JAOVZO020000014">
    <property type="protein sequence ID" value="MDC8012816.1"/>
    <property type="molecule type" value="Genomic_DNA"/>
</dbReference>
<protein>
    <recommendedName>
        <fullName evidence="4">Tetratricopeptide repeat protein</fullName>
    </recommendedName>
</protein>
<keyword evidence="1" id="KW-0732">Signal</keyword>
<sequence>MPMTTFRLVALAVPLLGAWLTAGAAAPYRPASDSEVLERLPAGRDRAADRAVRAMRALLARDPADLDVALRLAQWQLQKARATSDPRQLGQAQAVLAPWWNETAPPVPVLLLRATIRQSSHAFDAARGDLEQATAREPGNAQAWLTLATIQQVTGDLAGAARSCEHTQPAASATIATICRAAVDGVAGQAARAYAALDALTSRERLANEPVAVQTWAMTLQAELAERLDRGSDAEHWYRTSLAKDPGDAYTLAAYADFLLDANRPGDVAALVASDTPVDNLLLRRAQADRLLGSADAAVGARALSDRFAALRARGDRVHLREEARFRLALEQTPDIALDLALQNWAVQKEPLDARIALECALAAGKPHAADAVVRWIDATRLEGRQIAALAQRVRAP</sequence>
<evidence type="ECO:0000313" key="3">
    <source>
        <dbReference type="Proteomes" id="UP001139971"/>
    </source>
</evidence>
<comment type="caution">
    <text evidence="2">The sequence shown here is derived from an EMBL/GenBank/DDBJ whole genome shotgun (WGS) entry which is preliminary data.</text>
</comment>
<dbReference type="Proteomes" id="UP001139971">
    <property type="component" value="Unassembled WGS sequence"/>
</dbReference>
<name>A0A9X3YI91_9GAMM</name>
<feature type="chain" id="PRO_5040736062" description="Tetratricopeptide repeat protein" evidence="1">
    <location>
        <begin position="25"/>
        <end position="397"/>
    </location>
</feature>
<reference evidence="2" key="1">
    <citation type="submission" date="2023-02" db="EMBL/GenBank/DDBJ databases">
        <title>Tahibacter soli sp. nov. isolated from soil.</title>
        <authorList>
            <person name="Baek J.H."/>
            <person name="Lee J.K."/>
            <person name="Choi D.G."/>
            <person name="Jeon C.O."/>
        </authorList>
    </citation>
    <scope>NUCLEOTIDE SEQUENCE</scope>
    <source>
        <strain evidence="2">BL</strain>
    </source>
</reference>
<evidence type="ECO:0008006" key="4">
    <source>
        <dbReference type="Google" id="ProtNLM"/>
    </source>
</evidence>
<dbReference type="SUPFAM" id="SSF48452">
    <property type="entry name" value="TPR-like"/>
    <property type="match status" value="1"/>
</dbReference>
<accession>A0A9X3YI91</accession>
<dbReference type="AlphaFoldDB" id="A0A9X3YI91"/>
<evidence type="ECO:0000256" key="1">
    <source>
        <dbReference type="SAM" id="SignalP"/>
    </source>
</evidence>
<keyword evidence="3" id="KW-1185">Reference proteome</keyword>
<gene>
    <name evidence="2" type="ORF">OD750_009695</name>
</gene>
<feature type="signal peptide" evidence="1">
    <location>
        <begin position="1"/>
        <end position="24"/>
    </location>
</feature>
<dbReference type="RefSeq" id="WP_263545235.1">
    <property type="nucleotide sequence ID" value="NZ_JAOVZO020000014.1"/>
</dbReference>
<dbReference type="Gene3D" id="1.25.40.10">
    <property type="entry name" value="Tetratricopeptide repeat domain"/>
    <property type="match status" value="1"/>
</dbReference>
<dbReference type="InterPro" id="IPR011990">
    <property type="entry name" value="TPR-like_helical_dom_sf"/>
</dbReference>
<proteinExistence type="predicted"/>
<organism evidence="2 3">
    <name type="scientific">Tahibacter soli</name>
    <dbReference type="NCBI Taxonomy" id="2983605"/>
    <lineage>
        <taxon>Bacteria</taxon>
        <taxon>Pseudomonadati</taxon>
        <taxon>Pseudomonadota</taxon>
        <taxon>Gammaproteobacteria</taxon>
        <taxon>Lysobacterales</taxon>
        <taxon>Rhodanobacteraceae</taxon>
        <taxon>Tahibacter</taxon>
    </lineage>
</organism>